<feature type="transmembrane region" description="Helical" evidence="1">
    <location>
        <begin position="20"/>
        <end position="38"/>
    </location>
</feature>
<reference evidence="3" key="1">
    <citation type="submission" date="2017-10" db="EMBL/GenBank/DDBJ databases">
        <title>Rapid genome shrinkage in a self-fertile nematode reveals novel sperm competition proteins.</title>
        <authorList>
            <person name="Yin D."/>
            <person name="Schwarz E.M."/>
            <person name="Thomas C.G."/>
            <person name="Felde R.L."/>
            <person name="Korf I.F."/>
            <person name="Cutter A.D."/>
            <person name="Schartner C.M."/>
            <person name="Ralston E.J."/>
            <person name="Meyer B.J."/>
            <person name="Haag E.S."/>
        </authorList>
    </citation>
    <scope>NUCLEOTIDE SEQUENCE [LARGE SCALE GENOMIC DNA]</scope>
    <source>
        <strain evidence="3">JU1422</strain>
    </source>
</reference>
<feature type="transmembrane region" description="Helical" evidence="1">
    <location>
        <begin position="72"/>
        <end position="89"/>
    </location>
</feature>
<evidence type="ECO:0000313" key="3">
    <source>
        <dbReference type="Proteomes" id="UP000230233"/>
    </source>
</evidence>
<dbReference type="EMBL" id="PDUG01000001">
    <property type="protein sequence ID" value="PIC53167.1"/>
    <property type="molecule type" value="Genomic_DNA"/>
</dbReference>
<gene>
    <name evidence="2" type="primary">Cnig_chr_I.g2982</name>
    <name evidence="2" type="ORF">B9Z55_002982</name>
</gene>
<proteinExistence type="predicted"/>
<dbReference type="AlphaFoldDB" id="A0A2G5VNF6"/>
<protein>
    <submittedName>
        <fullName evidence="2">Uncharacterized protein</fullName>
    </submittedName>
</protein>
<name>A0A2G5VNF6_9PELO</name>
<accession>A0A2G5VNF6</accession>
<feature type="transmembrane region" description="Helical" evidence="1">
    <location>
        <begin position="117"/>
        <end position="137"/>
    </location>
</feature>
<sequence length="142" mass="15893">MYILSQFSTNLGVPWFKGTSTFFVVLYEWVFICLIKLFQSKSLRRDAFSERIETGSTGDGNGKKNQNGPRSVILYVVGIGATLKLLTMVPRGHAPHRSIPMGTMVKSLRVAPIPTTYNIRLLGSFWFFSIAMVFSSFSDIVS</sequence>
<evidence type="ECO:0000256" key="1">
    <source>
        <dbReference type="SAM" id="Phobius"/>
    </source>
</evidence>
<evidence type="ECO:0000313" key="2">
    <source>
        <dbReference type="EMBL" id="PIC53167.1"/>
    </source>
</evidence>
<keyword evidence="1" id="KW-1133">Transmembrane helix</keyword>
<keyword evidence="1" id="KW-0472">Membrane</keyword>
<dbReference type="Proteomes" id="UP000230233">
    <property type="component" value="Chromosome I"/>
</dbReference>
<keyword evidence="3" id="KW-1185">Reference proteome</keyword>
<keyword evidence="1" id="KW-0812">Transmembrane</keyword>
<comment type="caution">
    <text evidence="2">The sequence shown here is derived from an EMBL/GenBank/DDBJ whole genome shotgun (WGS) entry which is preliminary data.</text>
</comment>
<organism evidence="2 3">
    <name type="scientific">Caenorhabditis nigoni</name>
    <dbReference type="NCBI Taxonomy" id="1611254"/>
    <lineage>
        <taxon>Eukaryota</taxon>
        <taxon>Metazoa</taxon>
        <taxon>Ecdysozoa</taxon>
        <taxon>Nematoda</taxon>
        <taxon>Chromadorea</taxon>
        <taxon>Rhabditida</taxon>
        <taxon>Rhabditina</taxon>
        <taxon>Rhabditomorpha</taxon>
        <taxon>Rhabditoidea</taxon>
        <taxon>Rhabditidae</taxon>
        <taxon>Peloderinae</taxon>
        <taxon>Caenorhabditis</taxon>
    </lineage>
</organism>